<proteinExistence type="predicted"/>
<accession>A0A0A9QI03</accession>
<dbReference type="EMBL" id="GBRH01251981">
    <property type="protein sequence ID" value="JAD45914.1"/>
    <property type="molecule type" value="Transcribed_RNA"/>
</dbReference>
<organism evidence="1">
    <name type="scientific">Arundo donax</name>
    <name type="common">Giant reed</name>
    <name type="synonym">Donax arundinaceus</name>
    <dbReference type="NCBI Taxonomy" id="35708"/>
    <lineage>
        <taxon>Eukaryota</taxon>
        <taxon>Viridiplantae</taxon>
        <taxon>Streptophyta</taxon>
        <taxon>Embryophyta</taxon>
        <taxon>Tracheophyta</taxon>
        <taxon>Spermatophyta</taxon>
        <taxon>Magnoliopsida</taxon>
        <taxon>Liliopsida</taxon>
        <taxon>Poales</taxon>
        <taxon>Poaceae</taxon>
        <taxon>PACMAD clade</taxon>
        <taxon>Arundinoideae</taxon>
        <taxon>Arundineae</taxon>
        <taxon>Arundo</taxon>
    </lineage>
</organism>
<protein>
    <submittedName>
        <fullName evidence="1">Uncharacterized protein</fullName>
    </submittedName>
</protein>
<name>A0A0A9QI03_ARUDO</name>
<reference evidence="1" key="1">
    <citation type="submission" date="2014-09" db="EMBL/GenBank/DDBJ databases">
        <authorList>
            <person name="Magalhaes I.L.F."/>
            <person name="Oliveira U."/>
            <person name="Santos F.R."/>
            <person name="Vidigal T.H.D.A."/>
            <person name="Brescovit A.D."/>
            <person name="Santos A.J."/>
        </authorList>
    </citation>
    <scope>NUCLEOTIDE SEQUENCE</scope>
    <source>
        <tissue evidence="1">Shoot tissue taken approximately 20 cm above the soil surface</tissue>
    </source>
</reference>
<evidence type="ECO:0000313" key="1">
    <source>
        <dbReference type="EMBL" id="JAD45914.1"/>
    </source>
</evidence>
<reference evidence="1" key="2">
    <citation type="journal article" date="2015" name="Data Brief">
        <title>Shoot transcriptome of the giant reed, Arundo donax.</title>
        <authorList>
            <person name="Barrero R.A."/>
            <person name="Guerrero F.D."/>
            <person name="Moolhuijzen P."/>
            <person name="Goolsby J.A."/>
            <person name="Tidwell J."/>
            <person name="Bellgard S.E."/>
            <person name="Bellgard M.I."/>
        </authorList>
    </citation>
    <scope>NUCLEOTIDE SEQUENCE</scope>
    <source>
        <tissue evidence="1">Shoot tissue taken approximately 20 cm above the soil surface</tissue>
    </source>
</reference>
<sequence length="58" mass="6620">MSFSSRHITVFLTSSSFSISFPVAAIMCSFSFTDFLMHSTSARVYLQAFSLSEYRFLM</sequence>
<dbReference type="AlphaFoldDB" id="A0A0A9QI03"/>